<keyword evidence="10" id="KW-0653">Protein transport</keyword>
<feature type="compositionally biased region" description="Basic and acidic residues" evidence="17">
    <location>
        <begin position="1419"/>
        <end position="1447"/>
    </location>
</feature>
<dbReference type="PANTHER" id="PTHR12730:SF0">
    <property type="entry name" value="PROTEIN SDA1 HOMOLOG"/>
    <property type="match status" value="1"/>
</dbReference>
<dbReference type="GO" id="GO:0042273">
    <property type="term" value="P:ribosomal large subunit biogenesis"/>
    <property type="evidence" value="ECO:0007669"/>
    <property type="project" value="InterPro"/>
</dbReference>
<dbReference type="GeneID" id="36568481"/>
<keyword evidence="14" id="KW-0539">Nucleus</keyword>
<gene>
    <name evidence="19" type="ORF">C7M61_005094</name>
</gene>
<dbReference type="Gene3D" id="2.20.25.10">
    <property type="match status" value="1"/>
</dbReference>
<dbReference type="GO" id="GO:0005730">
    <property type="term" value="C:nucleolus"/>
    <property type="evidence" value="ECO:0007669"/>
    <property type="project" value="TreeGrafter"/>
</dbReference>
<dbReference type="FunFam" id="1.10.472.10:FF:000007">
    <property type="entry name" value="Transcription factor IIIB 90 kDa subunit"/>
    <property type="match status" value="1"/>
</dbReference>
<comment type="similarity">
    <text evidence="2">Belongs to the SDA1 family.</text>
</comment>
<dbReference type="GO" id="GO:0008270">
    <property type="term" value="F:zinc ion binding"/>
    <property type="evidence" value="ECO:0007669"/>
    <property type="project" value="UniProtKB-KW"/>
</dbReference>
<dbReference type="InterPro" id="IPR007949">
    <property type="entry name" value="SDA1_MD"/>
</dbReference>
<comment type="similarity">
    <text evidence="3">Belongs to the TFIIB family.</text>
</comment>
<dbReference type="GO" id="GO:0015031">
    <property type="term" value="P:protein transport"/>
    <property type="evidence" value="ECO:0007669"/>
    <property type="project" value="UniProtKB-KW"/>
</dbReference>
<evidence type="ECO:0000256" key="10">
    <source>
        <dbReference type="ARBA" id="ARBA00022927"/>
    </source>
</evidence>
<keyword evidence="6" id="KW-0479">Metal-binding</keyword>
<dbReference type="OrthoDB" id="2196187at2759"/>
<dbReference type="InterPro" id="IPR016024">
    <property type="entry name" value="ARM-type_fold"/>
</dbReference>
<feature type="region of interest" description="Disordered" evidence="17">
    <location>
        <begin position="1419"/>
        <end position="1453"/>
    </location>
</feature>
<feature type="compositionally biased region" description="Basic and acidic residues" evidence="17">
    <location>
        <begin position="1295"/>
        <end position="1312"/>
    </location>
</feature>
<dbReference type="InterPro" id="IPR027312">
    <property type="entry name" value="Sda1"/>
</dbReference>
<dbReference type="Proteomes" id="UP000241107">
    <property type="component" value="Unassembled WGS sequence"/>
</dbReference>
<evidence type="ECO:0000256" key="16">
    <source>
        <dbReference type="PROSITE-ProRule" id="PRU00469"/>
    </source>
</evidence>
<feature type="region of interest" description="Disordered" evidence="17">
    <location>
        <begin position="1265"/>
        <end position="1343"/>
    </location>
</feature>
<evidence type="ECO:0000256" key="4">
    <source>
        <dbReference type="ARBA" id="ARBA00022448"/>
    </source>
</evidence>
<dbReference type="VEuPathDB" id="FungiDB:C7M61_005094"/>
<dbReference type="GO" id="GO:0017025">
    <property type="term" value="F:TBP-class protein binding"/>
    <property type="evidence" value="ECO:0007669"/>
    <property type="project" value="InterPro"/>
</dbReference>
<dbReference type="FunFam" id="1.10.472.10:FF:000002">
    <property type="entry name" value="Transcription factor IIIB 90 kDa subunit"/>
    <property type="match status" value="1"/>
</dbReference>
<dbReference type="InterPro" id="IPR048292">
    <property type="entry name" value="SDA1_C"/>
</dbReference>
<dbReference type="InterPro" id="IPR013137">
    <property type="entry name" value="Znf_TFIIB"/>
</dbReference>
<dbReference type="InterPro" id="IPR013150">
    <property type="entry name" value="TFIIB_cyclin"/>
</dbReference>
<evidence type="ECO:0000256" key="17">
    <source>
        <dbReference type="SAM" id="MobiDB-lite"/>
    </source>
</evidence>
<evidence type="ECO:0000256" key="8">
    <source>
        <dbReference type="ARBA" id="ARBA00022771"/>
    </source>
</evidence>
<dbReference type="Pfam" id="PF00382">
    <property type="entry name" value="TFIIB"/>
    <property type="match status" value="2"/>
</dbReference>
<dbReference type="SUPFAM" id="SSF47954">
    <property type="entry name" value="Cyclin-like"/>
    <property type="match status" value="2"/>
</dbReference>
<dbReference type="SUPFAM" id="SSF48371">
    <property type="entry name" value="ARM repeat"/>
    <property type="match status" value="1"/>
</dbReference>
<dbReference type="InterPro" id="IPR000812">
    <property type="entry name" value="TFIIB"/>
</dbReference>
<dbReference type="GO" id="GO:0006384">
    <property type="term" value="P:transcription initiation at RNA polymerase III promoter"/>
    <property type="evidence" value="ECO:0007669"/>
    <property type="project" value="UniProtKB-ARBA"/>
</dbReference>
<evidence type="ECO:0000259" key="18">
    <source>
        <dbReference type="PROSITE" id="PS51134"/>
    </source>
</evidence>
<keyword evidence="7" id="KW-0677">Repeat</keyword>
<evidence type="ECO:0000313" key="20">
    <source>
        <dbReference type="Proteomes" id="UP000241107"/>
    </source>
</evidence>
<evidence type="ECO:0000256" key="9">
    <source>
        <dbReference type="ARBA" id="ARBA00022833"/>
    </source>
</evidence>
<dbReference type="InterPro" id="IPR036915">
    <property type="entry name" value="Cyclin-like_sf"/>
</dbReference>
<dbReference type="GO" id="GO:0070897">
    <property type="term" value="P:transcription preinitiation complex assembly"/>
    <property type="evidence" value="ECO:0007669"/>
    <property type="project" value="InterPro"/>
</dbReference>
<keyword evidence="5" id="KW-0690">Ribosome biogenesis</keyword>
<reference evidence="19 20" key="1">
    <citation type="submission" date="2018-03" db="EMBL/GenBank/DDBJ databases">
        <title>Candida pseudohaemulonii genome assembly and annotation.</title>
        <authorList>
            <person name="Munoz J.F."/>
            <person name="Gade L.G."/>
            <person name="Chow N.A."/>
            <person name="Litvintseva A.P."/>
            <person name="Loparev V.N."/>
            <person name="Cuomo C.A."/>
        </authorList>
    </citation>
    <scope>NUCLEOTIDE SEQUENCE [LARGE SCALE GENOMIC DNA]</scope>
    <source>
        <strain evidence="19 20">B12108</strain>
    </source>
</reference>
<keyword evidence="11" id="KW-0805">Transcription regulation</keyword>
<sequence length="1490" mass="167653">MAAVQRVKRCPGCHHTKFIQDMLALLGDLSCENCGMVQEENPIISEVQFGESSTGAAMVQGAMVGADQVRANFSMRNAMELREQTLLSAKLKIKKLGSAMKIPEYILESASGWFKLALVQNFVQGRRSQNVIAACLYVACRHEKTHHLLIDFSSRLQISVFSLGATYLKLVRALQIQKLPLADPSLFIQHFAERLDFGDQTAKICRDATKLALTMAKDWIYEGRRPAGIAGACLMLAARMNDQRRSHGEIVAIARVGQETIQKRLSEFSKTQSGAMTLSQFRESEGTESSLPPSFTQNRRIELRILSILSQRSRVVKQYKKLASRNKLFDVLFEQETDKRPVPKLESNSDIAAQKSEESDKENTRQGTPKDSEEAAATNENNEEEGESEVDKDANETNEKSQEDNAEGEADASAKANGENDGENNETANGNEDDEDDEDDEIFDLLPDDDPPPQPKEDQPYKPTTKRLSGLRTDFGLRNRLLRPTYDDNSFEKEYDALPAKHASRRRRSTTASVVKKDGLLRSVLAGGDLTEKDVETALEMIWKNQQKTLQQSLYQIPLESEARSLFVPEEEGPEFSPTPEEVNRDEERLARQIELNRPRNLLKNLPTTDSLLSKVSDDPNLGDDEDDDEVDFMLLTKEMSESKEKIWTSLNYEFLIAQEKRVLKQAADEIAGNTSGQQRKRRRIKDTSMHPVLNDAAVANAISLIGEDGKTSTPADSAKQMLQGKAFSKKINYDSIGSLFRSAAAAESSKMGKKRRAAILPTNIILLQNVVRRDPGSYHEEFLQQYSHYESLRDIFLMNPTPDQGTEFGELIGFVSAVCNCYPKETKDFPEELKNILLNNHRDLTPELREKIIQCLTMLRNKGIITAETLIATLFPLLRAYSSSSQNASTSSQNAKAVRRQIYSTLISLLKSMNTGAKNQKINRTTQALLFELLDQRDSQGFWATKLTRELWRRGIWDDSRTVEIMTQAALHPDIKVSTSGAKFFLGADKERQENFENDLSDEEGFDMGALKHKMQINKKSSKRSKKMEQAMKSMKKKNSNKGLATYLNFSAIHLLRDPQGFAESLYDTHMSNKAANKYDLEHKILFMNLVSRLIGTHKLTVLGIYSFFLKYLTPKQRNVTQIMAASAQASHDLVPPENINSVVRKIADEFVSDGVASEVAAAGINTIREILARAPLAIEAPLLQDLVEYKGSKAKNVMMAARSLITLYREVAPEMLQRKDRGKTASMELQHGEKKGLPQFGIESTTTSIPGIELLAKWRKEQGLEDDEDKDENWEVADEDSDLDVEGDWVNVESDKEIDISDSEDEKKDEKDDEDEDSDLELSDDEEGEKDEAGAPLKKKAKIANAKAEEALAAEKAMTEMLSSRILTPADFAKLEELKAQAGVEKILGKQHNEEEVDLTTLVGKVKYKQLREERIAHAKEGKEDREFGSRRGKREAPHSTTNKEKARKKNFMMMIHKKAVQGKQKMSLRDRQKVLRAHITKQKKKGL</sequence>
<dbReference type="Gene3D" id="1.10.472.10">
    <property type="entry name" value="Cyclin-like"/>
    <property type="match status" value="2"/>
</dbReference>
<evidence type="ECO:0000313" key="19">
    <source>
        <dbReference type="EMBL" id="PSK33902.1"/>
    </source>
</evidence>
<evidence type="ECO:0000256" key="15">
    <source>
        <dbReference type="ARBA" id="ARBA00031009"/>
    </source>
</evidence>
<feature type="compositionally biased region" description="Basic and acidic residues" evidence="17">
    <location>
        <begin position="389"/>
        <end position="403"/>
    </location>
</feature>
<dbReference type="PRINTS" id="PR00685">
    <property type="entry name" value="TIFACTORIIB"/>
</dbReference>
<dbReference type="Pfam" id="PF05285">
    <property type="entry name" value="SDA1_dom"/>
    <property type="match status" value="1"/>
</dbReference>
<evidence type="ECO:0000256" key="13">
    <source>
        <dbReference type="ARBA" id="ARBA00023163"/>
    </source>
</evidence>
<dbReference type="Pfam" id="PF08158">
    <property type="entry name" value="SDA1_HEAT"/>
    <property type="match status" value="1"/>
</dbReference>
<keyword evidence="20" id="KW-1185">Reference proteome</keyword>
<protein>
    <recommendedName>
        <fullName evidence="15">B-related factor 1</fullName>
    </recommendedName>
</protein>
<dbReference type="CDD" id="cd20553">
    <property type="entry name" value="CYCLIN_TFIIIB90_rpt1"/>
    <property type="match status" value="1"/>
</dbReference>
<dbReference type="InterPro" id="IPR023486">
    <property type="entry name" value="TFIIB_CS"/>
</dbReference>
<feature type="region of interest" description="Disordered" evidence="17">
    <location>
        <begin position="341"/>
        <end position="473"/>
    </location>
</feature>
<dbReference type="PROSITE" id="PS00782">
    <property type="entry name" value="TFIIB"/>
    <property type="match status" value="2"/>
</dbReference>
<feature type="compositionally biased region" description="Acidic residues" evidence="17">
    <location>
        <begin position="431"/>
        <end position="451"/>
    </location>
</feature>
<evidence type="ECO:0000256" key="1">
    <source>
        <dbReference type="ARBA" id="ARBA00004123"/>
    </source>
</evidence>
<proteinExistence type="inferred from homology"/>
<evidence type="ECO:0000256" key="5">
    <source>
        <dbReference type="ARBA" id="ARBA00022517"/>
    </source>
</evidence>
<feature type="domain" description="TFIIB-type" evidence="18">
    <location>
        <begin position="6"/>
        <end position="39"/>
    </location>
</feature>
<dbReference type="EMBL" id="PYFQ01000021">
    <property type="protein sequence ID" value="PSK33902.1"/>
    <property type="molecule type" value="Genomic_DNA"/>
</dbReference>
<evidence type="ECO:0000256" key="3">
    <source>
        <dbReference type="ARBA" id="ARBA00010857"/>
    </source>
</evidence>
<dbReference type="PANTHER" id="PTHR12730">
    <property type="entry name" value="HSDA/SDA1-RELATED"/>
    <property type="match status" value="1"/>
</dbReference>
<dbReference type="SMART" id="SM00385">
    <property type="entry name" value="CYCLIN"/>
    <property type="match status" value="2"/>
</dbReference>
<comment type="subcellular location">
    <subcellularLocation>
        <location evidence="1">Nucleus</location>
    </subcellularLocation>
</comment>
<evidence type="ECO:0000256" key="6">
    <source>
        <dbReference type="ARBA" id="ARBA00022723"/>
    </source>
</evidence>
<dbReference type="InterPro" id="IPR012977">
    <property type="entry name" value="SDA1_N"/>
</dbReference>
<dbReference type="GO" id="GO:0000055">
    <property type="term" value="P:ribosomal large subunit export from nucleus"/>
    <property type="evidence" value="ECO:0007669"/>
    <property type="project" value="InterPro"/>
</dbReference>
<name>A0A2P7YD64_9ASCO</name>
<feature type="compositionally biased region" description="Acidic residues" evidence="17">
    <location>
        <begin position="1266"/>
        <end position="1289"/>
    </location>
</feature>
<dbReference type="Pfam" id="PF21638">
    <property type="entry name" value="SDA1_C"/>
    <property type="match status" value="1"/>
</dbReference>
<keyword evidence="8 16" id="KW-0863">Zinc-finger</keyword>
<dbReference type="PROSITE" id="PS51134">
    <property type="entry name" value="ZF_TFIIB"/>
    <property type="match status" value="1"/>
</dbReference>
<evidence type="ECO:0000256" key="11">
    <source>
        <dbReference type="ARBA" id="ARBA00023015"/>
    </source>
</evidence>
<dbReference type="CDD" id="cd20554">
    <property type="entry name" value="CYCLIN_TFIIIB90_rpt2"/>
    <property type="match status" value="1"/>
</dbReference>
<keyword evidence="12" id="KW-0010">Activator</keyword>
<keyword evidence="4" id="KW-0813">Transport</keyword>
<evidence type="ECO:0000256" key="12">
    <source>
        <dbReference type="ARBA" id="ARBA00023159"/>
    </source>
</evidence>
<organism evidence="19 20">
    <name type="scientific">Candidozyma pseudohaemuli</name>
    <dbReference type="NCBI Taxonomy" id="418784"/>
    <lineage>
        <taxon>Eukaryota</taxon>
        <taxon>Fungi</taxon>
        <taxon>Dikarya</taxon>
        <taxon>Ascomycota</taxon>
        <taxon>Saccharomycotina</taxon>
        <taxon>Pichiomycetes</taxon>
        <taxon>Metschnikowiaceae</taxon>
        <taxon>Candidozyma</taxon>
    </lineage>
</organism>
<dbReference type="STRING" id="418784.A0A2P7YD64"/>
<accession>A0A2P7YD64</accession>
<dbReference type="InterPro" id="IPR011665">
    <property type="entry name" value="BRF1_TBP-bd_dom"/>
</dbReference>
<keyword evidence="9" id="KW-0862">Zinc</keyword>
<dbReference type="SUPFAM" id="SSF57783">
    <property type="entry name" value="Zinc beta-ribbon"/>
    <property type="match status" value="1"/>
</dbReference>
<evidence type="ECO:0000256" key="14">
    <source>
        <dbReference type="ARBA" id="ARBA00023242"/>
    </source>
</evidence>
<evidence type="ECO:0000256" key="2">
    <source>
        <dbReference type="ARBA" id="ARBA00005783"/>
    </source>
</evidence>
<dbReference type="GO" id="GO:0000126">
    <property type="term" value="C:transcription factor TFIIIB complex"/>
    <property type="evidence" value="ECO:0007669"/>
    <property type="project" value="UniProtKB-ARBA"/>
</dbReference>
<feature type="compositionally biased region" description="Acidic residues" evidence="17">
    <location>
        <begin position="1313"/>
        <end position="1332"/>
    </location>
</feature>
<feature type="compositionally biased region" description="Basic and acidic residues" evidence="17">
    <location>
        <begin position="355"/>
        <end position="373"/>
    </location>
</feature>
<dbReference type="Pfam" id="PF07741">
    <property type="entry name" value="BRF1"/>
    <property type="match status" value="1"/>
</dbReference>
<keyword evidence="13" id="KW-0804">Transcription</keyword>
<evidence type="ECO:0000256" key="7">
    <source>
        <dbReference type="ARBA" id="ARBA00022737"/>
    </source>
</evidence>
<dbReference type="RefSeq" id="XP_024711468.1">
    <property type="nucleotide sequence ID" value="XM_024860406.1"/>
</dbReference>
<dbReference type="InterPro" id="IPR013763">
    <property type="entry name" value="Cyclin-like_dom"/>
</dbReference>
<comment type="caution">
    <text evidence="19">The sequence shown here is derived from an EMBL/GenBank/DDBJ whole genome shotgun (WGS) entry which is preliminary data.</text>
</comment>
<dbReference type="Gene3D" id="1.20.5.650">
    <property type="entry name" value="Single helix bin"/>
    <property type="match status" value="1"/>
</dbReference>